<evidence type="ECO:0000259" key="1">
    <source>
        <dbReference type="Pfam" id="PF08712"/>
    </source>
</evidence>
<feature type="domain" description="Scaffold protein Nfu/NifU N-terminal" evidence="1">
    <location>
        <begin position="115"/>
        <end position="208"/>
    </location>
</feature>
<dbReference type="EMBL" id="LCIE01000005">
    <property type="protein sequence ID" value="KKT49511.1"/>
    <property type="molecule type" value="Genomic_DNA"/>
</dbReference>
<comment type="caution">
    <text evidence="2">The sequence shown here is derived from an EMBL/GenBank/DDBJ whole genome shotgun (WGS) entry which is preliminary data.</text>
</comment>
<dbReference type="Pfam" id="PF08712">
    <property type="entry name" value="Nfu_N"/>
    <property type="match status" value="1"/>
</dbReference>
<dbReference type="SUPFAM" id="SSF110836">
    <property type="entry name" value="Hypothetical protein SAV1430"/>
    <property type="match status" value="1"/>
</dbReference>
<protein>
    <recommendedName>
        <fullName evidence="1">Scaffold protein Nfu/NifU N-terminal domain-containing protein</fullName>
    </recommendedName>
</protein>
<dbReference type="Gene3D" id="3.30.1370.70">
    <property type="entry name" value="Scaffold protein Nfu/NifU, N-terminal domain"/>
    <property type="match status" value="1"/>
</dbReference>
<reference evidence="2 3" key="1">
    <citation type="journal article" date="2015" name="Nature">
        <title>rRNA introns, odd ribosomes, and small enigmatic genomes across a large radiation of phyla.</title>
        <authorList>
            <person name="Brown C.T."/>
            <person name="Hug L.A."/>
            <person name="Thomas B.C."/>
            <person name="Sharon I."/>
            <person name="Castelle C.J."/>
            <person name="Singh A."/>
            <person name="Wilkins M.J."/>
            <person name="Williams K.H."/>
            <person name="Banfield J.F."/>
        </authorList>
    </citation>
    <scope>NUCLEOTIDE SEQUENCE [LARGE SCALE GENOMIC DNA]</scope>
</reference>
<proteinExistence type="predicted"/>
<organism evidence="2 3">
    <name type="scientific">Candidatus Collierbacteria bacterium GW2011_GWC2_44_18</name>
    <dbReference type="NCBI Taxonomy" id="1618392"/>
    <lineage>
        <taxon>Bacteria</taxon>
        <taxon>Candidatus Collieribacteriota</taxon>
    </lineage>
</organism>
<name>A0A0G1HQS2_9BACT</name>
<dbReference type="InterPro" id="IPR036498">
    <property type="entry name" value="Nfu/NifU_N_sf"/>
</dbReference>
<dbReference type="InterPro" id="IPR014824">
    <property type="entry name" value="Nfu/NifU_N"/>
</dbReference>
<sequence>MTSLHVVSIKKTQPRATWVEYTTRTLLQNKAIEMFSFPMQRIDIVDLVQKHGIAIAMMVVELNQTKHVNNVFVNPYNVSISMFDGFVVDKHIDAIIEKMVLNSAVIEALKTRTPVQVEAFPNQNIHDFHTKVNLAGSESGHFHRPLRTSNIDLLKLNSKGRSIVERIMKVPGVVEVSIYQYSLTVEKADLFDWSEIEPAVFEAIARQFGDLKITRK</sequence>
<dbReference type="Proteomes" id="UP000034172">
    <property type="component" value="Unassembled WGS sequence"/>
</dbReference>
<evidence type="ECO:0000313" key="2">
    <source>
        <dbReference type="EMBL" id="KKT49511.1"/>
    </source>
</evidence>
<accession>A0A0G1HQS2</accession>
<dbReference type="AlphaFoldDB" id="A0A0G1HQS2"/>
<gene>
    <name evidence="2" type="ORF">UW41_C0005G0014</name>
</gene>
<evidence type="ECO:0000313" key="3">
    <source>
        <dbReference type="Proteomes" id="UP000034172"/>
    </source>
</evidence>